<comment type="caution">
    <text evidence="2">The sequence shown here is derived from an EMBL/GenBank/DDBJ whole genome shotgun (WGS) entry which is preliminary data.</text>
</comment>
<feature type="compositionally biased region" description="Basic and acidic residues" evidence="1">
    <location>
        <begin position="352"/>
        <end position="375"/>
    </location>
</feature>
<dbReference type="AlphaFoldDB" id="A0AAW0C169"/>
<feature type="compositionally biased region" description="Polar residues" evidence="1">
    <location>
        <begin position="286"/>
        <end position="314"/>
    </location>
</feature>
<keyword evidence="3" id="KW-1185">Reference proteome</keyword>
<feature type="compositionally biased region" description="Polar residues" evidence="1">
    <location>
        <begin position="326"/>
        <end position="338"/>
    </location>
</feature>
<accession>A0AAW0C169</accession>
<protein>
    <submittedName>
        <fullName evidence="2">Uncharacterized protein</fullName>
    </submittedName>
</protein>
<proteinExistence type="predicted"/>
<feature type="region of interest" description="Disordered" evidence="1">
    <location>
        <begin position="154"/>
        <end position="181"/>
    </location>
</feature>
<feature type="compositionally biased region" description="Basic and acidic residues" evidence="1">
    <location>
        <begin position="439"/>
        <end position="450"/>
    </location>
</feature>
<reference evidence="2 3" key="1">
    <citation type="submission" date="2024-01" db="EMBL/GenBank/DDBJ databases">
        <title>A draft genome for a cacao thread blight-causing isolate of Paramarasmius palmivorus.</title>
        <authorList>
            <person name="Baruah I.K."/>
            <person name="Bukari Y."/>
            <person name="Amoako-Attah I."/>
            <person name="Meinhardt L.W."/>
            <person name="Bailey B.A."/>
            <person name="Cohen S.P."/>
        </authorList>
    </citation>
    <scope>NUCLEOTIDE SEQUENCE [LARGE SCALE GENOMIC DNA]</scope>
    <source>
        <strain evidence="2 3">GH-12</strain>
    </source>
</reference>
<gene>
    <name evidence="2" type="ORF">VNI00_013256</name>
</gene>
<organism evidence="2 3">
    <name type="scientific">Paramarasmius palmivorus</name>
    <dbReference type="NCBI Taxonomy" id="297713"/>
    <lineage>
        <taxon>Eukaryota</taxon>
        <taxon>Fungi</taxon>
        <taxon>Dikarya</taxon>
        <taxon>Basidiomycota</taxon>
        <taxon>Agaricomycotina</taxon>
        <taxon>Agaricomycetes</taxon>
        <taxon>Agaricomycetidae</taxon>
        <taxon>Agaricales</taxon>
        <taxon>Marasmiineae</taxon>
        <taxon>Marasmiaceae</taxon>
        <taxon>Paramarasmius</taxon>
    </lineage>
</organism>
<feature type="region of interest" description="Disordered" evidence="1">
    <location>
        <begin position="262"/>
        <end position="464"/>
    </location>
</feature>
<evidence type="ECO:0000256" key="1">
    <source>
        <dbReference type="SAM" id="MobiDB-lite"/>
    </source>
</evidence>
<dbReference type="Proteomes" id="UP001383192">
    <property type="component" value="Unassembled WGS sequence"/>
</dbReference>
<dbReference type="EMBL" id="JAYKXP010000066">
    <property type="protein sequence ID" value="KAK7032297.1"/>
    <property type="molecule type" value="Genomic_DNA"/>
</dbReference>
<feature type="region of interest" description="Disordered" evidence="1">
    <location>
        <begin position="118"/>
        <end position="137"/>
    </location>
</feature>
<sequence length="682" mass="74960">MASTEWPNLDPSLLRIGFDVVQRLHTGQQAPSQHEVQRQSHGNQSLSSYQPEVASASNVQPSALSQDMPSFISTPEFHNLVTALTQANNTTVDAQNSHPDHHLPVVIDAPRAVVNRVETQPEAPEAPKAGAMNNSDRTRSINEAVDEGRLLPISTSFPMSQGHASNHTPSSSSLPSPHSRDRIAASSLAPMTRIGGQASLERWRGVISPLLLQNAQLRRKDTRVNRVPRKGPDSSIRTDISDDLCQELVGKMCQAKIQLEARAKQEKSSHIGDNAERGASRDATPLPTTSRSTSVSASNDNIPRSLRTTPSTFDAPTAPRAMHNAWKNSIRSTSTPRASSTVSSGKRSVSYDTDRLPHTPSRPQDRQISRPDKPFEFNPAKRKRSHQSDTDDDDRGLHLKSPFSSNRAHRSTSCASQPMSRSTVTENAYRGSRQSRSRSRTDESHQRDYHAFPTAHTPINTLNGVPSMNGHVDILPGAVRDASPISTVPVSCSASSDEKELLADVMEVDQGPLTSGMPEQQSAVDHLASHSEPTLPCHTVPGLWFVQPALDSPGMLDCQFEIDVKTAEKWHIHQNLDLSTEMLSLHLLCISIEAAQDMFKNMMASTPETLCAAVWNSFKEWPLQGTLLVQINPNESDGKTWLPQDLVSQIKAKTLFQVLKLQISRRTVYLSTSLTWFGLVKT</sequence>
<feature type="compositionally biased region" description="Low complexity" evidence="1">
    <location>
        <begin position="339"/>
        <end position="350"/>
    </location>
</feature>
<feature type="compositionally biased region" description="Polar residues" evidence="1">
    <location>
        <begin position="402"/>
        <end position="426"/>
    </location>
</feature>
<name>A0AAW0C169_9AGAR</name>
<evidence type="ECO:0000313" key="3">
    <source>
        <dbReference type="Proteomes" id="UP001383192"/>
    </source>
</evidence>
<feature type="region of interest" description="Disordered" evidence="1">
    <location>
        <begin position="26"/>
        <end position="62"/>
    </location>
</feature>
<evidence type="ECO:0000313" key="2">
    <source>
        <dbReference type="EMBL" id="KAK7032297.1"/>
    </source>
</evidence>
<feature type="compositionally biased region" description="Low complexity" evidence="1">
    <location>
        <begin position="163"/>
        <end position="177"/>
    </location>
</feature>
<feature type="compositionally biased region" description="Basic and acidic residues" evidence="1">
    <location>
        <begin position="262"/>
        <end position="280"/>
    </location>
</feature>